<name>A0A2H5BQF3_9CAUD</name>
<dbReference type="EMBL" id="MG676466">
    <property type="protein sequence ID" value="AUG88545.1"/>
    <property type="molecule type" value="Genomic_DNA"/>
</dbReference>
<dbReference type="Gene3D" id="1.10.30.50">
    <property type="match status" value="1"/>
</dbReference>
<dbReference type="Proteomes" id="UP000241282">
    <property type="component" value="Segment"/>
</dbReference>
<gene>
    <name evidence="1" type="primary">TC6_034</name>
</gene>
<proteinExistence type="predicted"/>
<dbReference type="CDD" id="cd00085">
    <property type="entry name" value="HNHc"/>
    <property type="match status" value="1"/>
</dbReference>
<accession>A0A2H5BQF3</accession>
<sequence length="141" mass="16435">MAGRPSGDKTRCDGQWTEAKFRSFIKNNLRGTSRKWAPIQKCKKNANVSRGLYECAECKEHVPPTVYDEDKRKRVTNIFVDHIEPIIDPAVGWVSWDSTIDRMFCDSSNLQLLCRKCHSIKCQEEIDITKERRQKEKNSEE</sequence>
<evidence type="ECO:0000313" key="1">
    <source>
        <dbReference type="EMBL" id="AUG88545.1"/>
    </source>
</evidence>
<protein>
    <submittedName>
        <fullName evidence="1">Putative terminase small subunit</fullName>
    </submittedName>
</protein>
<evidence type="ECO:0000313" key="2">
    <source>
        <dbReference type="Proteomes" id="UP000241282"/>
    </source>
</evidence>
<dbReference type="InterPro" id="IPR003615">
    <property type="entry name" value="HNH_nuc"/>
</dbReference>
<reference evidence="1 2" key="1">
    <citation type="submission" date="2017-12" db="EMBL/GenBank/DDBJ databases">
        <title>Genomic identification of Pseudomonas aeruginosa phage TC6.</title>
        <authorList>
            <person name="Lu S."/>
            <person name="Tang C."/>
            <person name="Deng C."/>
            <person name="Zhang Y."/>
            <person name="Xiao C."/>
        </authorList>
    </citation>
    <scope>NUCLEOTIDE SEQUENCE [LARGE SCALE GENOMIC DNA]</scope>
</reference>
<organism evidence="1 2">
    <name type="scientific">Pseudomonas phage TC6</name>
    <dbReference type="NCBI Taxonomy" id="2060947"/>
    <lineage>
        <taxon>Viruses</taxon>
        <taxon>Duplodnaviria</taxon>
        <taxon>Heunggongvirae</taxon>
        <taxon>Uroviricota</taxon>
        <taxon>Caudoviricetes</taxon>
        <taxon>Zobellviridae</taxon>
        <taxon>Paundecimvirus</taxon>
        <taxon>Paundecimvirus PA11</taxon>
    </lineage>
</organism>